<gene>
    <name evidence="2" type="ORF">GGP45_001985</name>
</gene>
<dbReference type="RefSeq" id="WP_259040007.1">
    <property type="nucleotide sequence ID" value="NZ_JANUAY010000030.1"/>
</dbReference>
<dbReference type="PANTHER" id="PTHR48090">
    <property type="entry name" value="UNDECAPRENYL-PHOSPHATE 4-DEOXY-4-FORMAMIDO-L-ARABINOSE TRANSFERASE-RELATED"/>
    <property type="match status" value="1"/>
</dbReference>
<organism evidence="2 3">
    <name type="scientific">Salinibacter ruber</name>
    <dbReference type="NCBI Taxonomy" id="146919"/>
    <lineage>
        <taxon>Bacteria</taxon>
        <taxon>Pseudomonadati</taxon>
        <taxon>Rhodothermota</taxon>
        <taxon>Rhodothermia</taxon>
        <taxon>Rhodothermales</taxon>
        <taxon>Salinibacteraceae</taxon>
        <taxon>Salinibacter</taxon>
    </lineage>
</organism>
<dbReference type="Gene3D" id="3.90.550.10">
    <property type="entry name" value="Spore Coat Polysaccharide Biosynthesis Protein SpsA, Chain A"/>
    <property type="match status" value="1"/>
</dbReference>
<dbReference type="CDD" id="cd04179">
    <property type="entry name" value="DPM_DPG-synthase_like"/>
    <property type="match status" value="1"/>
</dbReference>
<protein>
    <submittedName>
        <fullName evidence="2">Glycosyltransferase involved in cell wall biosynthesis</fullName>
    </submittedName>
</protein>
<dbReference type="InterPro" id="IPR050256">
    <property type="entry name" value="Glycosyltransferase_2"/>
</dbReference>
<evidence type="ECO:0000313" key="3">
    <source>
        <dbReference type="Proteomes" id="UP001155144"/>
    </source>
</evidence>
<evidence type="ECO:0000259" key="1">
    <source>
        <dbReference type="Pfam" id="PF00535"/>
    </source>
</evidence>
<dbReference type="AlphaFoldDB" id="A0A9X3A8K3"/>
<reference evidence="2" key="1">
    <citation type="submission" date="2022-08" db="EMBL/GenBank/DDBJ databases">
        <title>Genomic Encyclopedia of Type Strains, Phase V (KMG-V): Genome sequencing to study the core and pangenomes of soil and plant-associated prokaryotes.</title>
        <authorList>
            <person name="Whitman W."/>
        </authorList>
    </citation>
    <scope>NUCLEOTIDE SEQUENCE</scope>
    <source>
        <strain evidence="2">SP3026</strain>
    </source>
</reference>
<feature type="domain" description="Glycosyltransferase 2-like" evidence="1">
    <location>
        <begin position="14"/>
        <end position="123"/>
    </location>
</feature>
<dbReference type="InterPro" id="IPR001173">
    <property type="entry name" value="Glyco_trans_2-like"/>
</dbReference>
<evidence type="ECO:0000313" key="2">
    <source>
        <dbReference type="EMBL" id="MCS4121632.1"/>
    </source>
</evidence>
<dbReference type="Proteomes" id="UP001155144">
    <property type="component" value="Unassembled WGS sequence"/>
</dbReference>
<name>A0A9X3A8K3_9BACT</name>
<sequence>MSDRKEKYDCSTTAVMPAYNEARRIEKTVRRTRDYVDRVLVIDDASTDETAREARKAGADVLKQSSNSGYIAAIKRGFSEADTDIVVTVDADGELPVERVPNLVQPVCTGEADMVQGHRDHIVRPSEKLLTWLASFGGPVGDSGTGLRALRTNLAQTLDLHGACICGIFSLEVLQRGGKIEEVPIRLREVEKPRGVAWQHFAQMFYVGAALFRSWVSS</sequence>
<dbReference type="PANTHER" id="PTHR48090:SF7">
    <property type="entry name" value="RFBJ PROTEIN"/>
    <property type="match status" value="1"/>
</dbReference>
<dbReference type="InterPro" id="IPR029044">
    <property type="entry name" value="Nucleotide-diphossugar_trans"/>
</dbReference>
<accession>A0A9X3A8K3</accession>
<comment type="caution">
    <text evidence="2">The sequence shown here is derived from an EMBL/GenBank/DDBJ whole genome shotgun (WGS) entry which is preliminary data.</text>
</comment>
<dbReference type="EMBL" id="JANUBL010000003">
    <property type="protein sequence ID" value="MCS4121632.1"/>
    <property type="molecule type" value="Genomic_DNA"/>
</dbReference>
<proteinExistence type="predicted"/>
<dbReference type="SUPFAM" id="SSF53448">
    <property type="entry name" value="Nucleotide-diphospho-sugar transferases"/>
    <property type="match status" value="1"/>
</dbReference>
<dbReference type="Pfam" id="PF00535">
    <property type="entry name" value="Glycos_transf_2"/>
    <property type="match status" value="1"/>
</dbReference>